<keyword evidence="3" id="KW-0732">Signal</keyword>
<feature type="domain" description="Fibrinogen C-terminal" evidence="4">
    <location>
        <begin position="207"/>
        <end position="398"/>
    </location>
</feature>
<dbReference type="EMBL" id="JAINUG010000220">
    <property type="protein sequence ID" value="KAJ8386941.1"/>
    <property type="molecule type" value="Genomic_DNA"/>
</dbReference>
<evidence type="ECO:0000256" key="1">
    <source>
        <dbReference type="ARBA" id="ARBA00023157"/>
    </source>
</evidence>
<organism evidence="5 6">
    <name type="scientific">Aldrovandia affinis</name>
    <dbReference type="NCBI Taxonomy" id="143900"/>
    <lineage>
        <taxon>Eukaryota</taxon>
        <taxon>Metazoa</taxon>
        <taxon>Chordata</taxon>
        <taxon>Craniata</taxon>
        <taxon>Vertebrata</taxon>
        <taxon>Euteleostomi</taxon>
        <taxon>Actinopterygii</taxon>
        <taxon>Neopterygii</taxon>
        <taxon>Teleostei</taxon>
        <taxon>Notacanthiformes</taxon>
        <taxon>Halosauridae</taxon>
        <taxon>Aldrovandia</taxon>
    </lineage>
</organism>
<dbReference type="PROSITE" id="PS00514">
    <property type="entry name" value="FIBRINOGEN_C_1"/>
    <property type="match status" value="1"/>
</dbReference>
<name>A0AAD7RMC5_9TELE</name>
<dbReference type="InterPro" id="IPR020837">
    <property type="entry name" value="Fibrinogen_CS"/>
</dbReference>
<keyword evidence="2" id="KW-0175">Coiled coil</keyword>
<dbReference type="AlphaFoldDB" id="A0AAD7RMC5"/>
<dbReference type="InterPro" id="IPR002181">
    <property type="entry name" value="Fibrinogen_a/b/g_C_dom"/>
</dbReference>
<evidence type="ECO:0000313" key="5">
    <source>
        <dbReference type="EMBL" id="KAJ8386941.1"/>
    </source>
</evidence>
<feature type="coiled-coil region" evidence="2">
    <location>
        <begin position="74"/>
        <end position="101"/>
    </location>
</feature>
<dbReference type="Gene3D" id="2.160.20.120">
    <property type="match status" value="1"/>
</dbReference>
<accession>A0AAD7RMC5</accession>
<keyword evidence="6" id="KW-1185">Reference proteome</keyword>
<dbReference type="PANTHER" id="PTHR34094:SF1">
    <property type="entry name" value="PROTEIN FAM185A"/>
    <property type="match status" value="1"/>
</dbReference>
<dbReference type="InterPro" id="IPR036056">
    <property type="entry name" value="Fibrinogen-like_C"/>
</dbReference>
<comment type="caution">
    <text evidence="5">The sequence shown here is derived from an EMBL/GenBank/DDBJ whole genome shotgun (WGS) entry which is preliminary data.</text>
</comment>
<dbReference type="CDD" id="cd00087">
    <property type="entry name" value="FReD"/>
    <property type="match status" value="1"/>
</dbReference>
<proteinExistence type="predicted"/>
<feature type="chain" id="PRO_5042092250" description="Fibrinogen C-terminal domain-containing protein" evidence="3">
    <location>
        <begin position="20"/>
        <end position="753"/>
    </location>
</feature>
<dbReference type="SUPFAM" id="SSF56496">
    <property type="entry name" value="Fibrinogen C-terminal domain-like"/>
    <property type="match status" value="1"/>
</dbReference>
<sequence>MRLGLLCVCGTLLLSLTGGATEVTEGLDAEEKGGAPGCPVRFKPAGQCGDGDECPYQVTLPPLTIQLPKQFKMLEKTVKELQTLKETVNRLKSSCQGCKQQQVQRDSGEVPVLDQPVLADQGEAGDHGKDAQSTTMLEMQAKMNRMSNSLKNARTEITALQGRLEEMSLINRENVEAIVDGKVANITGVINSLNSKCSSQCPVVQSPQFILAPKDCSDYNMLKERKNGIYRVTPDPRDQTFEVYCDMESYGGGWTVVQQRLNGSVSFNRTWASYKTGFGNPRGEFWLGNDKIHLLTKAKDMILRIELEDFQGVREYAKYNQFYVSNEFLRYRLSVSGYSGTAGDALHFNKDYNHDQKFFTTPDKDNDMYPSGNCGAYYSSGWWFDACMSANLNGKYYQKRYKGISLWRQSRDGLLLNGLLLFLTGRGDNRHQIISTVRAQLRCNISVQPLDPHAFPDSNRAFITVKGTSADQGLKLDNFHVQYDDQNKELTILSEKVNSNVSVELTTPIKSDLYITTLGEGNVKIQKMECDTCRILTERGHCVLKSVKGHKLHLQSSGGNIIGQGTIHGNVDISTSGNSMVNVKKIQGSSMNVSTEHGPLKVKAIYAEFTSVSSISGKIELGHLHGDATVQSKLGDVIVDGSTGHLEVSSQEGDIDVYVGEHGTAELHSEQGAISVRVPASIRAGVLLSGVSVEISPEITLHQVEQESTNTYTTITALLNGEAVGEQWIKAQAKKGTVNLRTQSWFESLKLGQ</sequence>
<evidence type="ECO:0000256" key="2">
    <source>
        <dbReference type="SAM" id="Coils"/>
    </source>
</evidence>
<dbReference type="InterPro" id="IPR014716">
    <property type="entry name" value="Fibrinogen_a/b/g_C_1"/>
</dbReference>
<dbReference type="NCBIfam" id="NF040941">
    <property type="entry name" value="GGGWT_bact"/>
    <property type="match status" value="1"/>
</dbReference>
<dbReference type="PANTHER" id="PTHR34094">
    <property type="match status" value="1"/>
</dbReference>
<dbReference type="InterPro" id="IPR025164">
    <property type="entry name" value="Toastrack_DUF4097"/>
</dbReference>
<evidence type="ECO:0000259" key="4">
    <source>
        <dbReference type="PROSITE" id="PS51406"/>
    </source>
</evidence>
<dbReference type="Pfam" id="PF13349">
    <property type="entry name" value="DUF4097"/>
    <property type="match status" value="1"/>
</dbReference>
<dbReference type="SMART" id="SM00186">
    <property type="entry name" value="FBG"/>
    <property type="match status" value="1"/>
</dbReference>
<protein>
    <recommendedName>
        <fullName evidence="4">Fibrinogen C-terminal domain-containing protein</fullName>
    </recommendedName>
</protein>
<reference evidence="5" key="1">
    <citation type="journal article" date="2023" name="Science">
        <title>Genome structures resolve the early diversification of teleost fishes.</title>
        <authorList>
            <person name="Parey E."/>
            <person name="Louis A."/>
            <person name="Montfort J."/>
            <person name="Bouchez O."/>
            <person name="Roques C."/>
            <person name="Iampietro C."/>
            <person name="Lluch J."/>
            <person name="Castinel A."/>
            <person name="Donnadieu C."/>
            <person name="Desvignes T."/>
            <person name="Floi Bucao C."/>
            <person name="Jouanno E."/>
            <person name="Wen M."/>
            <person name="Mejri S."/>
            <person name="Dirks R."/>
            <person name="Jansen H."/>
            <person name="Henkel C."/>
            <person name="Chen W.J."/>
            <person name="Zahm M."/>
            <person name="Cabau C."/>
            <person name="Klopp C."/>
            <person name="Thompson A.W."/>
            <person name="Robinson-Rechavi M."/>
            <person name="Braasch I."/>
            <person name="Lecointre G."/>
            <person name="Bobe J."/>
            <person name="Postlethwait J.H."/>
            <person name="Berthelot C."/>
            <person name="Roest Crollius H."/>
            <person name="Guiguen Y."/>
        </authorList>
    </citation>
    <scope>NUCLEOTIDE SEQUENCE</scope>
    <source>
        <strain evidence="5">NC1722</strain>
    </source>
</reference>
<evidence type="ECO:0000256" key="3">
    <source>
        <dbReference type="SAM" id="SignalP"/>
    </source>
</evidence>
<evidence type="ECO:0000313" key="6">
    <source>
        <dbReference type="Proteomes" id="UP001221898"/>
    </source>
</evidence>
<dbReference type="Proteomes" id="UP001221898">
    <property type="component" value="Unassembled WGS sequence"/>
</dbReference>
<feature type="coiled-coil region" evidence="2">
    <location>
        <begin position="136"/>
        <end position="170"/>
    </location>
</feature>
<dbReference type="PROSITE" id="PS51406">
    <property type="entry name" value="FIBRINOGEN_C_2"/>
    <property type="match status" value="1"/>
</dbReference>
<dbReference type="Pfam" id="PF00147">
    <property type="entry name" value="Fibrinogen_C"/>
    <property type="match status" value="1"/>
</dbReference>
<keyword evidence="1" id="KW-1015">Disulfide bond</keyword>
<gene>
    <name evidence="5" type="ORF">AAFF_G00165380</name>
</gene>
<feature type="signal peptide" evidence="3">
    <location>
        <begin position="1"/>
        <end position="19"/>
    </location>
</feature>
<dbReference type="Gene3D" id="3.90.215.10">
    <property type="entry name" value="Gamma Fibrinogen, chain A, domain 1"/>
    <property type="match status" value="1"/>
</dbReference>